<dbReference type="AlphaFoldDB" id="A0A839EG43"/>
<proteinExistence type="predicted"/>
<evidence type="ECO:0000313" key="2">
    <source>
        <dbReference type="Proteomes" id="UP000549052"/>
    </source>
</evidence>
<dbReference type="Proteomes" id="UP000549052">
    <property type="component" value="Unassembled WGS sequence"/>
</dbReference>
<accession>A0A839EG43</accession>
<organism evidence="1 2">
    <name type="scientific">Phyllobacterium myrsinacearum</name>
    <dbReference type="NCBI Taxonomy" id="28101"/>
    <lineage>
        <taxon>Bacteria</taxon>
        <taxon>Pseudomonadati</taxon>
        <taxon>Pseudomonadota</taxon>
        <taxon>Alphaproteobacteria</taxon>
        <taxon>Hyphomicrobiales</taxon>
        <taxon>Phyllobacteriaceae</taxon>
        <taxon>Phyllobacterium</taxon>
    </lineage>
</organism>
<comment type="caution">
    <text evidence="1">The sequence shown here is derived from an EMBL/GenBank/DDBJ whole genome shotgun (WGS) entry which is preliminary data.</text>
</comment>
<evidence type="ECO:0000313" key="1">
    <source>
        <dbReference type="EMBL" id="MBA8877872.1"/>
    </source>
</evidence>
<reference evidence="1 2" key="1">
    <citation type="submission" date="2020-07" db="EMBL/GenBank/DDBJ databases">
        <title>Genomic Encyclopedia of Type Strains, Phase IV (KMG-V): Genome sequencing to study the core and pangenomes of soil and plant-associated prokaryotes.</title>
        <authorList>
            <person name="Whitman W."/>
        </authorList>
    </citation>
    <scope>NUCLEOTIDE SEQUENCE [LARGE SCALE GENOMIC DNA]</scope>
    <source>
        <strain evidence="1 2">AN3</strain>
    </source>
</reference>
<protein>
    <submittedName>
        <fullName evidence="1">Uncharacterized protein</fullName>
    </submittedName>
</protein>
<name>A0A839EG43_9HYPH</name>
<dbReference type="RefSeq" id="WP_182548472.1">
    <property type="nucleotide sequence ID" value="NZ_JACGXN010000001.1"/>
</dbReference>
<dbReference type="EMBL" id="JACGXN010000001">
    <property type="protein sequence ID" value="MBA8877872.1"/>
    <property type="molecule type" value="Genomic_DNA"/>
</dbReference>
<keyword evidence="2" id="KW-1185">Reference proteome</keyword>
<sequence length="199" mass="21191">MSKIIDKLAATLQRNKIAVGSIRSDLDAIREQRAALVLERSAVENARIDHEEAVVRIDAMLDAAARGVDWSDSLLVSATPVSNLGERFAELFSITVMGLPSGATVVRGADKTLGAICAFIPAARASMREALIARASAAGTRNGISAVDRAKKLADLDAEILTLERAEERYIRTAAEVGIRLARRADAAAAAFLAHDEDL</sequence>
<gene>
    <name evidence="1" type="ORF">FHW16_001554</name>
</gene>